<keyword evidence="2" id="KW-0472">Membrane</keyword>
<dbReference type="Proteomes" id="UP000185696">
    <property type="component" value="Unassembled WGS sequence"/>
</dbReference>
<name>A0A7Z0WFZ8_9PSEU</name>
<dbReference type="AlphaFoldDB" id="A0A7Z0WFZ8"/>
<keyword evidence="4" id="KW-1185">Reference proteome</keyword>
<feature type="transmembrane region" description="Helical" evidence="2">
    <location>
        <begin position="38"/>
        <end position="59"/>
    </location>
</feature>
<evidence type="ECO:0000256" key="1">
    <source>
        <dbReference type="SAM" id="MobiDB-lite"/>
    </source>
</evidence>
<accession>A0A7Z0WFZ8</accession>
<dbReference type="EMBL" id="MSIF01000021">
    <property type="protein sequence ID" value="OLF06433.1"/>
    <property type="molecule type" value="Genomic_DNA"/>
</dbReference>
<organism evidence="3 4">
    <name type="scientific">Actinophytocola xinjiangensis</name>
    <dbReference type="NCBI Taxonomy" id="485602"/>
    <lineage>
        <taxon>Bacteria</taxon>
        <taxon>Bacillati</taxon>
        <taxon>Actinomycetota</taxon>
        <taxon>Actinomycetes</taxon>
        <taxon>Pseudonocardiales</taxon>
        <taxon>Pseudonocardiaceae</taxon>
    </lineage>
</organism>
<feature type="non-terminal residue" evidence="3">
    <location>
        <position position="1"/>
    </location>
</feature>
<comment type="caution">
    <text evidence="3">The sequence shown here is derived from an EMBL/GenBank/DDBJ whole genome shotgun (WGS) entry which is preliminary data.</text>
</comment>
<keyword evidence="2" id="KW-0812">Transmembrane</keyword>
<feature type="region of interest" description="Disordered" evidence="1">
    <location>
        <begin position="62"/>
        <end position="104"/>
    </location>
</feature>
<reference evidence="3 4" key="1">
    <citation type="submission" date="2016-12" db="EMBL/GenBank/DDBJ databases">
        <title>The draft genome sequence of Actinophytocola xinjiangensis.</title>
        <authorList>
            <person name="Wang W."/>
            <person name="Yuan L."/>
        </authorList>
    </citation>
    <scope>NUCLEOTIDE SEQUENCE [LARGE SCALE GENOMIC DNA]</scope>
    <source>
        <strain evidence="3 4">CGMCC 4.4663</strain>
    </source>
</reference>
<protein>
    <submittedName>
        <fullName evidence="3">Uncharacterized protein</fullName>
    </submittedName>
</protein>
<sequence>PVAVLPPPPAATATAALPTAAVASRPVPGPKAAPQRNLMIVAVSAVVVLAAAVTTVLMINSSGDGNDRQAGPPPSSVSSSAQRPAESSESPTPTPTPIPPSAPIGWSEAGQLVINYYGTFTDPAARWAMLSSNAQNLFGSREAFDEYWSTYTNVSSRNANGVTPNADNSLNVPVDVTFTKGDGSQQIKRHVRVTRENGKLVIDSLAQ</sequence>
<evidence type="ECO:0000313" key="3">
    <source>
        <dbReference type="EMBL" id="OLF06433.1"/>
    </source>
</evidence>
<feature type="compositionally biased region" description="Pro residues" evidence="1">
    <location>
        <begin position="92"/>
        <end position="102"/>
    </location>
</feature>
<gene>
    <name evidence="3" type="ORF">BLA60_31145</name>
</gene>
<feature type="compositionally biased region" description="Low complexity" evidence="1">
    <location>
        <begin position="76"/>
        <end position="91"/>
    </location>
</feature>
<keyword evidence="2" id="KW-1133">Transmembrane helix</keyword>
<proteinExistence type="predicted"/>
<evidence type="ECO:0000256" key="2">
    <source>
        <dbReference type="SAM" id="Phobius"/>
    </source>
</evidence>
<evidence type="ECO:0000313" key="4">
    <source>
        <dbReference type="Proteomes" id="UP000185696"/>
    </source>
</evidence>